<protein>
    <submittedName>
        <fullName evidence="1">Uncharacterized protein</fullName>
    </submittedName>
</protein>
<name>W0JUB7_9EURY</name>
<dbReference type="Proteomes" id="UP000019024">
    <property type="component" value="Chromosome"/>
</dbReference>
<dbReference type="AlphaFoldDB" id="W0JUB7"/>
<dbReference type="HOGENOM" id="CLU_3387421_0_0_2"/>
<sequence length="32" mass="3416">MISVNLLALARPSATVPHHSVRSTTVVCRIVS</sequence>
<proteinExistence type="predicted"/>
<reference evidence="1 2" key="1">
    <citation type="submission" date="2014-01" db="EMBL/GenBank/DDBJ databases">
        <authorList>
            <consortium name="DOE Joint Genome Institute"/>
            <person name="Anderson I."/>
            <person name="Huntemann M."/>
            <person name="Han J."/>
            <person name="Chen A."/>
            <person name="Kyrpides N."/>
            <person name="Mavromatis K."/>
            <person name="Markowitz V."/>
            <person name="Palaniappan K."/>
            <person name="Ivanova N."/>
            <person name="Schaumberg A."/>
            <person name="Pati A."/>
            <person name="Liolios K."/>
            <person name="Nordberg H.P."/>
            <person name="Cantor M.N."/>
            <person name="Hua S.X."/>
            <person name="Woyke T."/>
        </authorList>
    </citation>
    <scope>NUCLEOTIDE SEQUENCE [LARGE SCALE GENOMIC DNA]</scope>
    <source>
        <strain evidence="1 2">XH-48</strain>
    </source>
</reference>
<organism evidence="1 2">
    <name type="scientific">Halostagnicola larsenii XH-48</name>
    <dbReference type="NCBI Taxonomy" id="797299"/>
    <lineage>
        <taxon>Archaea</taxon>
        <taxon>Methanobacteriati</taxon>
        <taxon>Methanobacteriota</taxon>
        <taxon>Stenosarchaea group</taxon>
        <taxon>Halobacteria</taxon>
        <taxon>Halobacteriales</taxon>
        <taxon>Natrialbaceae</taxon>
        <taxon>Halostagnicola</taxon>
    </lineage>
</organism>
<evidence type="ECO:0000313" key="1">
    <source>
        <dbReference type="EMBL" id="AHG00897.1"/>
    </source>
</evidence>
<dbReference type="EMBL" id="CP007055">
    <property type="protein sequence ID" value="AHG00897.1"/>
    <property type="molecule type" value="Genomic_DNA"/>
</dbReference>
<keyword evidence="2" id="KW-1185">Reference proteome</keyword>
<accession>W0JUB7</accession>
<gene>
    <name evidence="1" type="ORF">HALLA_11660</name>
</gene>
<dbReference type="KEGG" id="hlr:HALLA_11660"/>
<evidence type="ECO:0000313" key="2">
    <source>
        <dbReference type="Proteomes" id="UP000019024"/>
    </source>
</evidence>